<comment type="caution">
    <text evidence="1">The sequence shown here is derived from an EMBL/GenBank/DDBJ whole genome shotgun (WGS) entry which is preliminary data.</text>
</comment>
<organism evidence="1 2">
    <name type="scientific">Bizionia myxarmorum</name>
    <dbReference type="NCBI Taxonomy" id="291186"/>
    <lineage>
        <taxon>Bacteria</taxon>
        <taxon>Pseudomonadati</taxon>
        <taxon>Bacteroidota</taxon>
        <taxon>Flavobacteriia</taxon>
        <taxon>Flavobacteriales</taxon>
        <taxon>Flavobacteriaceae</taxon>
        <taxon>Bizionia</taxon>
    </lineage>
</organism>
<name>A0A5D0R8K5_9FLAO</name>
<dbReference type="AlphaFoldDB" id="A0A5D0R8K5"/>
<protein>
    <submittedName>
        <fullName evidence="1">DUF4177 domain-containing protein</fullName>
    </submittedName>
</protein>
<proteinExistence type="predicted"/>
<gene>
    <name evidence="1" type="ORF">ES674_09430</name>
</gene>
<dbReference type="OrthoDB" id="1202795at2"/>
<accession>A0A5D0R8K5</accession>
<evidence type="ECO:0000313" key="1">
    <source>
        <dbReference type="EMBL" id="TYB76914.1"/>
    </source>
</evidence>
<dbReference type="RefSeq" id="WP_148403751.1">
    <property type="nucleotide sequence ID" value="NZ_VSKK01000002.1"/>
</dbReference>
<dbReference type="InterPro" id="IPR025234">
    <property type="entry name" value="YjzH-like"/>
</dbReference>
<reference evidence="1 2" key="1">
    <citation type="submission" date="2019-08" db="EMBL/GenBank/DDBJ databases">
        <title>Genomes of Antarctic Bizionia species.</title>
        <authorList>
            <person name="Bowman J.P."/>
        </authorList>
    </citation>
    <scope>NUCLEOTIDE SEQUENCE [LARGE SCALE GENOMIC DNA]</scope>
    <source>
        <strain evidence="1 2">ADA-4</strain>
    </source>
</reference>
<keyword evidence="2" id="KW-1185">Reference proteome</keyword>
<dbReference type="EMBL" id="VSKK01000002">
    <property type="protein sequence ID" value="TYB76914.1"/>
    <property type="molecule type" value="Genomic_DNA"/>
</dbReference>
<sequence length="52" mass="6427">MKEYKVIQPKLGFRNRLQNFEELLNQYGREGWTLKHTNEQYTSIILERDKNR</sequence>
<evidence type="ECO:0000313" key="2">
    <source>
        <dbReference type="Proteomes" id="UP000323720"/>
    </source>
</evidence>
<dbReference type="Proteomes" id="UP000323720">
    <property type="component" value="Unassembled WGS sequence"/>
</dbReference>
<dbReference type="Pfam" id="PF13783">
    <property type="entry name" value="DUF4177"/>
    <property type="match status" value="1"/>
</dbReference>